<dbReference type="PROSITE" id="PS50937">
    <property type="entry name" value="HTH_MERR_2"/>
    <property type="match status" value="1"/>
</dbReference>
<evidence type="ECO:0000313" key="8">
    <source>
        <dbReference type="EMBL" id="RMX03004.1"/>
    </source>
</evidence>
<evidence type="ECO:0000256" key="4">
    <source>
        <dbReference type="ARBA" id="ARBA00023125"/>
    </source>
</evidence>
<keyword evidence="9" id="KW-1185">Reference proteome</keyword>
<evidence type="ECO:0000256" key="6">
    <source>
        <dbReference type="SAM" id="MobiDB-lite"/>
    </source>
</evidence>
<dbReference type="PRINTS" id="PR00040">
    <property type="entry name" value="HTHMERR"/>
</dbReference>
<dbReference type="PANTHER" id="PTHR30204">
    <property type="entry name" value="REDOX-CYCLING DRUG-SENSING TRANSCRIPTIONAL ACTIVATOR SOXR"/>
    <property type="match status" value="1"/>
</dbReference>
<feature type="domain" description="HTH merR-type" evidence="7">
    <location>
        <begin position="8"/>
        <end position="74"/>
    </location>
</feature>
<keyword evidence="3" id="KW-0805">Transcription regulation</keyword>
<evidence type="ECO:0000256" key="5">
    <source>
        <dbReference type="ARBA" id="ARBA00023163"/>
    </source>
</evidence>
<keyword evidence="4" id="KW-0238">DNA-binding</keyword>
<dbReference type="Gene3D" id="1.10.1660.10">
    <property type="match status" value="1"/>
</dbReference>
<dbReference type="InterPro" id="IPR011789">
    <property type="entry name" value="CueR"/>
</dbReference>
<dbReference type="Pfam" id="PF00376">
    <property type="entry name" value="MerR"/>
    <property type="match status" value="1"/>
</dbReference>
<dbReference type="GO" id="GO:0005737">
    <property type="term" value="C:cytoplasm"/>
    <property type="evidence" value="ECO:0007669"/>
    <property type="project" value="UniProtKB-SubCell"/>
</dbReference>
<gene>
    <name evidence="8" type="primary">cueR</name>
    <name evidence="8" type="ORF">D8I35_17680</name>
</gene>
<dbReference type="AlphaFoldDB" id="A0A3M6QIV8"/>
<dbReference type="SMART" id="SM00422">
    <property type="entry name" value="HTH_MERR"/>
    <property type="match status" value="1"/>
</dbReference>
<keyword evidence="2" id="KW-0963">Cytoplasm</keyword>
<dbReference type="GO" id="GO:0003677">
    <property type="term" value="F:DNA binding"/>
    <property type="evidence" value="ECO:0007669"/>
    <property type="project" value="UniProtKB-KW"/>
</dbReference>
<dbReference type="GO" id="GO:0045893">
    <property type="term" value="P:positive regulation of DNA-templated transcription"/>
    <property type="evidence" value="ECO:0007669"/>
    <property type="project" value="InterPro"/>
</dbReference>
<dbReference type="InterPro" id="IPR047057">
    <property type="entry name" value="MerR_fam"/>
</dbReference>
<dbReference type="InterPro" id="IPR009061">
    <property type="entry name" value="DNA-bd_dom_put_sf"/>
</dbReference>
<dbReference type="RefSeq" id="WP_122231781.1">
    <property type="nucleotide sequence ID" value="NZ_RDQO01000007.1"/>
</dbReference>
<dbReference type="EMBL" id="RDQO01000007">
    <property type="protein sequence ID" value="RMX03004.1"/>
    <property type="molecule type" value="Genomic_DNA"/>
</dbReference>
<keyword evidence="5" id="KW-0804">Transcription</keyword>
<comment type="caution">
    <text evidence="8">The sequence shown here is derived from an EMBL/GenBank/DDBJ whole genome shotgun (WGS) entry which is preliminary data.</text>
</comment>
<evidence type="ECO:0000256" key="2">
    <source>
        <dbReference type="ARBA" id="ARBA00022490"/>
    </source>
</evidence>
<dbReference type="SUPFAM" id="SSF46955">
    <property type="entry name" value="Putative DNA-binding domain"/>
    <property type="match status" value="1"/>
</dbReference>
<proteinExistence type="predicted"/>
<dbReference type="InterPro" id="IPR000551">
    <property type="entry name" value="MerR-type_HTH_dom"/>
</dbReference>
<evidence type="ECO:0000256" key="1">
    <source>
        <dbReference type="ARBA" id="ARBA00004496"/>
    </source>
</evidence>
<dbReference type="Proteomes" id="UP000278006">
    <property type="component" value="Unassembled WGS sequence"/>
</dbReference>
<organism evidence="8 9">
    <name type="scientific">Corticibacter populi</name>
    <dbReference type="NCBI Taxonomy" id="1550736"/>
    <lineage>
        <taxon>Bacteria</taxon>
        <taxon>Pseudomonadati</taxon>
        <taxon>Pseudomonadota</taxon>
        <taxon>Betaproteobacteria</taxon>
        <taxon>Burkholderiales</taxon>
        <taxon>Comamonadaceae</taxon>
        <taxon>Corticibacter</taxon>
    </lineage>
</organism>
<dbReference type="InterPro" id="IPR015358">
    <property type="entry name" value="Tscrpt_reg_MerR_DNA-bd"/>
</dbReference>
<dbReference type="PANTHER" id="PTHR30204:SF94">
    <property type="entry name" value="HEAVY METAL-DEPENDENT TRANSCRIPTIONAL REGULATOR HI_0293-RELATED"/>
    <property type="match status" value="1"/>
</dbReference>
<name>A0A3M6QIV8_9BURK</name>
<reference evidence="8 9" key="1">
    <citation type="submission" date="2018-10" db="EMBL/GenBank/DDBJ databases">
        <title>Draft genome of Cortibacter populi DSM10536.</title>
        <authorList>
            <person name="Bernier A.-M."/>
            <person name="Bernard K."/>
        </authorList>
    </citation>
    <scope>NUCLEOTIDE SEQUENCE [LARGE SCALE GENOMIC DNA]</scope>
    <source>
        <strain evidence="8 9">DSM 105136</strain>
    </source>
</reference>
<dbReference type="NCBIfam" id="TIGR02044">
    <property type="entry name" value="CueR"/>
    <property type="match status" value="1"/>
</dbReference>
<comment type="subcellular location">
    <subcellularLocation>
        <location evidence="1">Cytoplasm</location>
    </subcellularLocation>
</comment>
<dbReference type="GO" id="GO:0005507">
    <property type="term" value="F:copper ion binding"/>
    <property type="evidence" value="ECO:0007669"/>
    <property type="project" value="InterPro"/>
</dbReference>
<evidence type="ECO:0000313" key="9">
    <source>
        <dbReference type="Proteomes" id="UP000278006"/>
    </source>
</evidence>
<feature type="region of interest" description="Disordered" evidence="6">
    <location>
        <begin position="131"/>
        <end position="167"/>
    </location>
</feature>
<evidence type="ECO:0000256" key="3">
    <source>
        <dbReference type="ARBA" id="ARBA00023015"/>
    </source>
</evidence>
<protein>
    <submittedName>
        <fullName evidence="8">Cu(I)-responsive transcriptional regulator</fullName>
    </submittedName>
</protein>
<dbReference type="GO" id="GO:0003700">
    <property type="term" value="F:DNA-binding transcription factor activity"/>
    <property type="evidence" value="ECO:0007669"/>
    <property type="project" value="InterPro"/>
</dbReference>
<dbReference type="OrthoDB" id="9808480at2"/>
<accession>A0A3M6QIV8</accession>
<dbReference type="Pfam" id="PF09278">
    <property type="entry name" value="MerR-DNA-bind"/>
    <property type="match status" value="1"/>
</dbReference>
<dbReference type="PROSITE" id="PS00552">
    <property type="entry name" value="HTH_MERR_1"/>
    <property type="match status" value="1"/>
</dbReference>
<sequence>MAGNLQPIGEAARQSGVSVRMIRHYERLGLLPAVARTEAGYRQYGRAEVHTLQFIKRSRELGFSVPEIAQLLELWQNRQRSSADVRSIAQQHLLMLRQRIAEMQAMHETLASLVQCCQGDARPECPILEDLASPRHRKAPAPSKATAEVPAVRHHPHSCASPQASRR</sequence>
<evidence type="ECO:0000259" key="7">
    <source>
        <dbReference type="PROSITE" id="PS50937"/>
    </source>
</evidence>